<sequence length="85" mass="9549">MAKLLELHRNRIAFCMAILVLLVSHECSKTDTRDIKKVGISGPGPCPTRCHLKDNKGWCCCSTNYCWDNEDVCVTKCRKAKGKCC</sequence>
<dbReference type="EMBL" id="BKCJ010085164">
    <property type="protein sequence ID" value="GEX01641.1"/>
    <property type="molecule type" value="Genomic_DNA"/>
</dbReference>
<evidence type="ECO:0000313" key="2">
    <source>
        <dbReference type="EMBL" id="GEX01641.1"/>
    </source>
</evidence>
<keyword evidence="1" id="KW-0732">Signal</keyword>
<proteinExistence type="predicted"/>
<feature type="chain" id="PRO_5025427344" evidence="1">
    <location>
        <begin position="33"/>
        <end position="85"/>
    </location>
</feature>
<name>A0A699GZC7_TANCI</name>
<reference evidence="2" key="1">
    <citation type="journal article" date="2019" name="Sci. Rep.">
        <title>Draft genome of Tanacetum cinerariifolium, the natural source of mosquito coil.</title>
        <authorList>
            <person name="Yamashiro T."/>
            <person name="Shiraishi A."/>
            <person name="Satake H."/>
            <person name="Nakayama K."/>
        </authorList>
    </citation>
    <scope>NUCLEOTIDE SEQUENCE</scope>
</reference>
<feature type="signal peptide" evidence="1">
    <location>
        <begin position="1"/>
        <end position="32"/>
    </location>
</feature>
<protein>
    <submittedName>
        <fullName evidence="2">Uncharacterized protein</fullName>
    </submittedName>
</protein>
<evidence type="ECO:0000256" key="1">
    <source>
        <dbReference type="SAM" id="SignalP"/>
    </source>
</evidence>
<organism evidence="2">
    <name type="scientific">Tanacetum cinerariifolium</name>
    <name type="common">Dalmatian daisy</name>
    <name type="synonym">Chrysanthemum cinerariifolium</name>
    <dbReference type="NCBI Taxonomy" id="118510"/>
    <lineage>
        <taxon>Eukaryota</taxon>
        <taxon>Viridiplantae</taxon>
        <taxon>Streptophyta</taxon>
        <taxon>Embryophyta</taxon>
        <taxon>Tracheophyta</taxon>
        <taxon>Spermatophyta</taxon>
        <taxon>Magnoliopsida</taxon>
        <taxon>eudicotyledons</taxon>
        <taxon>Gunneridae</taxon>
        <taxon>Pentapetalae</taxon>
        <taxon>asterids</taxon>
        <taxon>campanulids</taxon>
        <taxon>Asterales</taxon>
        <taxon>Asteraceae</taxon>
        <taxon>Asteroideae</taxon>
        <taxon>Anthemideae</taxon>
        <taxon>Anthemidinae</taxon>
        <taxon>Tanacetum</taxon>
    </lineage>
</organism>
<comment type="caution">
    <text evidence="2">The sequence shown here is derived from an EMBL/GenBank/DDBJ whole genome shotgun (WGS) entry which is preliminary data.</text>
</comment>
<dbReference type="AlphaFoldDB" id="A0A699GZC7"/>
<accession>A0A699GZC7</accession>
<gene>
    <name evidence="2" type="ORF">Tci_273616</name>
</gene>